<evidence type="ECO:0000313" key="4">
    <source>
        <dbReference type="Proteomes" id="UP000005451"/>
    </source>
</evidence>
<accession>B6W7V5</accession>
<evidence type="ECO:0000313" key="3">
    <source>
        <dbReference type="EMBL" id="EEB36354.1"/>
    </source>
</evidence>
<reference evidence="3 4" key="2">
    <citation type="submission" date="2008-10" db="EMBL/GenBank/DDBJ databases">
        <title>Draft genome sequence of Anaerococcus hydrogenalis (DSM 7454).</title>
        <authorList>
            <person name="Sudarsanam P."/>
            <person name="Ley R."/>
            <person name="Guruge J."/>
            <person name="Turnbaugh P.J."/>
            <person name="Mahowald M."/>
            <person name="Liep D."/>
            <person name="Gordon J."/>
        </authorList>
    </citation>
    <scope>NUCLEOTIDE SEQUENCE [LARGE SCALE GENOMIC DNA]</scope>
    <source>
        <strain evidence="3 4">DSM 7454</strain>
    </source>
</reference>
<keyword evidence="2" id="KW-0812">Transmembrane</keyword>
<dbReference type="STRING" id="561177.ANHYDRO_00654"/>
<dbReference type="eggNOG" id="COG1196">
    <property type="taxonomic scope" value="Bacteria"/>
</dbReference>
<comment type="caution">
    <text evidence="3">The sequence shown here is derived from an EMBL/GenBank/DDBJ whole genome shotgun (WGS) entry which is preliminary data.</text>
</comment>
<gene>
    <name evidence="3" type="ORF">ANHYDRO_00654</name>
</gene>
<name>B6W7V5_9FIRM</name>
<dbReference type="Proteomes" id="UP000005451">
    <property type="component" value="Unassembled WGS sequence"/>
</dbReference>
<feature type="coiled-coil region" evidence="1">
    <location>
        <begin position="245"/>
        <end position="286"/>
    </location>
</feature>
<organism evidence="3 4">
    <name type="scientific">Anaerococcus hydrogenalis DSM 7454</name>
    <dbReference type="NCBI Taxonomy" id="561177"/>
    <lineage>
        <taxon>Bacteria</taxon>
        <taxon>Bacillati</taxon>
        <taxon>Bacillota</taxon>
        <taxon>Tissierellia</taxon>
        <taxon>Tissierellales</taxon>
        <taxon>Peptoniphilaceae</taxon>
        <taxon>Anaerococcus</taxon>
    </lineage>
</organism>
<feature type="transmembrane region" description="Helical" evidence="2">
    <location>
        <begin position="21"/>
        <end position="40"/>
    </location>
</feature>
<dbReference type="RefSeq" id="WP_004813241.1">
    <property type="nucleotide sequence ID" value="NZ_ABXA01000019.1"/>
</dbReference>
<reference evidence="3 4" key="1">
    <citation type="submission" date="2008-09" db="EMBL/GenBank/DDBJ databases">
        <authorList>
            <person name="Fulton L."/>
            <person name="Clifton S."/>
            <person name="Fulton B."/>
            <person name="Xu J."/>
            <person name="Minx P."/>
            <person name="Pepin K.H."/>
            <person name="Johnson M."/>
            <person name="Thiruvilangam P."/>
            <person name="Bhonagiri V."/>
            <person name="Nash W.E."/>
            <person name="Mardis E.R."/>
            <person name="Wilson R.K."/>
        </authorList>
    </citation>
    <scope>NUCLEOTIDE SEQUENCE [LARGE SCALE GENOMIC DNA]</scope>
    <source>
        <strain evidence="3 4">DSM 7454</strain>
    </source>
</reference>
<dbReference type="EMBL" id="ABXA01000019">
    <property type="protein sequence ID" value="EEB36354.1"/>
    <property type="molecule type" value="Genomic_DNA"/>
</dbReference>
<dbReference type="AlphaFoldDB" id="B6W7V5"/>
<evidence type="ECO:0000256" key="2">
    <source>
        <dbReference type="SAM" id="Phobius"/>
    </source>
</evidence>
<keyword evidence="2" id="KW-1133">Transmembrane helix</keyword>
<keyword evidence="1" id="KW-0175">Coiled coil</keyword>
<evidence type="ECO:0000256" key="1">
    <source>
        <dbReference type="SAM" id="Coils"/>
    </source>
</evidence>
<keyword evidence="2" id="KW-0472">Membrane</keyword>
<protein>
    <submittedName>
        <fullName evidence="3">ABC transporter, permease protein</fullName>
    </submittedName>
</protein>
<proteinExistence type="predicted"/>
<sequence>MKKNNYYKSIFRDIKKTKGKIFSIFIMIMLASMVVVALFMTGPSMRKTLGKTLNKNKHPDISIRASYGIKNEDKLIIEKDKDIDKISYRNNLDLYAKDKLVSVKSFDKDIEKLNIIEGKKISNDKEIILDKLYKDDYKIGDYISFKALEDDKINDLLKNKTYKVVGFANSSEYLMEDLRDMSIKGKEMVYGFAYINKNNFKKDQISQVDITYKKTRNMDRFSEKYKTYVKNKRKNLKEDFKNRPSQVLKKLKDDTNKKLDKKEDELNDNEKKLKDEKNKLIDANQKLLDGLSAYNKAENEYKTKILGGERTLASSKNQIDQGFKN</sequence>